<dbReference type="NCBIfam" id="TIGR00079">
    <property type="entry name" value="pept_deformyl"/>
    <property type="match status" value="1"/>
</dbReference>
<evidence type="ECO:0000256" key="4">
    <source>
        <dbReference type="ARBA" id="ARBA00022917"/>
    </source>
</evidence>
<dbReference type="EC" id="3.5.1.88" evidence="6"/>
<dbReference type="Gene3D" id="3.90.45.10">
    <property type="entry name" value="Peptide deformylase"/>
    <property type="match status" value="1"/>
</dbReference>
<dbReference type="Pfam" id="PF01327">
    <property type="entry name" value="Pep_deformylase"/>
    <property type="match status" value="1"/>
</dbReference>
<evidence type="ECO:0000256" key="3">
    <source>
        <dbReference type="ARBA" id="ARBA00022801"/>
    </source>
</evidence>
<reference evidence="7" key="1">
    <citation type="submission" date="2017-08" db="EMBL/GenBank/DDBJ databases">
        <authorList>
            <person name="Imhoff J.F."/>
            <person name="Rahn T."/>
            <person name="Kuenzel S."/>
            <person name="Neulinger S.C."/>
        </authorList>
    </citation>
    <scope>NUCLEOTIDE SEQUENCE</scope>
    <source>
        <strain evidence="7">DSM 9154</strain>
    </source>
</reference>
<dbReference type="PIRSF" id="PIRSF004749">
    <property type="entry name" value="Pep_def"/>
    <property type="match status" value="1"/>
</dbReference>
<feature type="binding site" evidence="6">
    <location>
        <position position="132"/>
    </location>
    <ligand>
        <name>Fe cation</name>
        <dbReference type="ChEBI" id="CHEBI:24875"/>
    </ligand>
</feature>
<comment type="similarity">
    <text evidence="1 6">Belongs to the polypeptide deformylase family.</text>
</comment>
<accession>A0A934QKP6</accession>
<comment type="cofactor">
    <cofactor evidence="6">
        <name>Fe(2+)</name>
        <dbReference type="ChEBI" id="CHEBI:29033"/>
    </cofactor>
    <text evidence="6">Binds 1 Fe(2+) ion.</text>
</comment>
<dbReference type="RefSeq" id="WP_027289631.1">
    <property type="nucleotide sequence ID" value="NZ_NRRE01000028.1"/>
</dbReference>
<sequence length="173" mass="19528">MAALSILEYPDYRLRIAAAPVETFDAELGRLVDTLCQTMREESLIGLSATQLDIRQRIAVITPENPEAPQVYINPEIVSRRGLGFVEESCRSVPGVKGNVMRAMRIRVEAQDRDGTPFTQDLEGMDAVCLQHELDHLNGKLFIDRLFILRRLMIGFGAIGKKRREVHDREHAA</sequence>
<dbReference type="InterPro" id="IPR036821">
    <property type="entry name" value="Peptide_deformylase_sf"/>
</dbReference>
<dbReference type="PRINTS" id="PR01576">
    <property type="entry name" value="PDEFORMYLASE"/>
</dbReference>
<dbReference type="GO" id="GO:0042586">
    <property type="term" value="F:peptide deformylase activity"/>
    <property type="evidence" value="ECO:0007669"/>
    <property type="project" value="UniProtKB-UniRule"/>
</dbReference>
<dbReference type="PANTHER" id="PTHR10458">
    <property type="entry name" value="PEPTIDE DEFORMYLASE"/>
    <property type="match status" value="1"/>
</dbReference>
<keyword evidence="4 6" id="KW-0648">Protein biosynthesis</keyword>
<evidence type="ECO:0000313" key="7">
    <source>
        <dbReference type="EMBL" id="MBK1698658.1"/>
    </source>
</evidence>
<comment type="catalytic activity">
    <reaction evidence="6">
        <text>N-terminal N-formyl-L-methionyl-[peptide] + H2O = N-terminal L-methionyl-[peptide] + formate</text>
        <dbReference type="Rhea" id="RHEA:24420"/>
        <dbReference type="Rhea" id="RHEA-COMP:10639"/>
        <dbReference type="Rhea" id="RHEA-COMP:10640"/>
        <dbReference type="ChEBI" id="CHEBI:15377"/>
        <dbReference type="ChEBI" id="CHEBI:15740"/>
        <dbReference type="ChEBI" id="CHEBI:49298"/>
        <dbReference type="ChEBI" id="CHEBI:64731"/>
        <dbReference type="EC" id="3.5.1.88"/>
    </reaction>
</comment>
<reference evidence="7" key="2">
    <citation type="journal article" date="2020" name="Microorganisms">
        <title>Osmotic Adaptation and Compatible Solute Biosynthesis of Phototrophic Bacteria as Revealed from Genome Analyses.</title>
        <authorList>
            <person name="Imhoff J.F."/>
            <person name="Rahn T."/>
            <person name="Kunzel S."/>
            <person name="Keller A."/>
            <person name="Neulinger S.C."/>
        </authorList>
    </citation>
    <scope>NUCLEOTIDE SEQUENCE</scope>
    <source>
        <strain evidence="7">DSM 9154</strain>
    </source>
</reference>
<feature type="binding site" evidence="6">
    <location>
        <position position="136"/>
    </location>
    <ligand>
        <name>Fe cation</name>
        <dbReference type="ChEBI" id="CHEBI:24875"/>
    </ligand>
</feature>
<evidence type="ECO:0000313" key="8">
    <source>
        <dbReference type="Proteomes" id="UP000778970"/>
    </source>
</evidence>
<protein>
    <recommendedName>
        <fullName evidence="6">Peptide deformylase</fullName>
        <shortName evidence="6">PDF</shortName>
        <ecNumber evidence="6">3.5.1.88</ecNumber>
    </recommendedName>
    <alternativeName>
        <fullName evidence="6">Polypeptide deformylase</fullName>
    </alternativeName>
</protein>
<dbReference type="HAMAP" id="MF_00163">
    <property type="entry name" value="Pep_deformylase"/>
    <property type="match status" value="1"/>
</dbReference>
<evidence type="ECO:0000256" key="1">
    <source>
        <dbReference type="ARBA" id="ARBA00010759"/>
    </source>
</evidence>
<dbReference type="InterPro" id="IPR023635">
    <property type="entry name" value="Peptide_deformylase"/>
</dbReference>
<keyword evidence="8" id="KW-1185">Reference proteome</keyword>
<organism evidence="7 8">
    <name type="scientific">Rhodovibrio salinarum</name>
    <dbReference type="NCBI Taxonomy" id="1087"/>
    <lineage>
        <taxon>Bacteria</taxon>
        <taxon>Pseudomonadati</taxon>
        <taxon>Pseudomonadota</taxon>
        <taxon>Alphaproteobacteria</taxon>
        <taxon>Rhodospirillales</taxon>
        <taxon>Rhodovibrionaceae</taxon>
        <taxon>Rhodovibrio</taxon>
    </lineage>
</organism>
<keyword evidence="2 6" id="KW-0479">Metal-binding</keyword>
<keyword evidence="5 6" id="KW-0408">Iron</keyword>
<dbReference type="AlphaFoldDB" id="A0A934QKP6"/>
<dbReference type="SUPFAM" id="SSF56420">
    <property type="entry name" value="Peptide deformylase"/>
    <property type="match status" value="1"/>
</dbReference>
<name>A0A934QKP6_9PROT</name>
<evidence type="ECO:0000256" key="5">
    <source>
        <dbReference type="ARBA" id="ARBA00023004"/>
    </source>
</evidence>
<keyword evidence="3 6" id="KW-0378">Hydrolase</keyword>
<feature type="active site" evidence="6">
    <location>
        <position position="133"/>
    </location>
</feature>
<dbReference type="Proteomes" id="UP000778970">
    <property type="component" value="Unassembled WGS sequence"/>
</dbReference>
<comment type="function">
    <text evidence="6">Removes the formyl group from the N-terminal Met of newly synthesized proteins. Requires at least a dipeptide for an efficient rate of reaction. N-terminal L-methionine is a prerequisite for activity but the enzyme has broad specificity at other positions.</text>
</comment>
<dbReference type="PANTHER" id="PTHR10458:SF21">
    <property type="entry name" value="PEPTIDE DEFORMYLASE"/>
    <property type="match status" value="1"/>
</dbReference>
<proteinExistence type="inferred from homology"/>
<dbReference type="EMBL" id="NRRE01000028">
    <property type="protein sequence ID" value="MBK1698658.1"/>
    <property type="molecule type" value="Genomic_DNA"/>
</dbReference>
<evidence type="ECO:0000256" key="6">
    <source>
        <dbReference type="HAMAP-Rule" id="MF_00163"/>
    </source>
</evidence>
<dbReference type="CDD" id="cd00487">
    <property type="entry name" value="Pep_deformylase"/>
    <property type="match status" value="1"/>
</dbReference>
<evidence type="ECO:0000256" key="2">
    <source>
        <dbReference type="ARBA" id="ARBA00022723"/>
    </source>
</evidence>
<dbReference type="GO" id="GO:0006412">
    <property type="term" value="P:translation"/>
    <property type="evidence" value="ECO:0007669"/>
    <property type="project" value="UniProtKB-UniRule"/>
</dbReference>
<comment type="caution">
    <text evidence="7">The sequence shown here is derived from an EMBL/GenBank/DDBJ whole genome shotgun (WGS) entry which is preliminary data.</text>
</comment>
<feature type="binding site" evidence="6">
    <location>
        <position position="90"/>
    </location>
    <ligand>
        <name>Fe cation</name>
        <dbReference type="ChEBI" id="CHEBI:24875"/>
    </ligand>
</feature>
<dbReference type="GO" id="GO:0046872">
    <property type="term" value="F:metal ion binding"/>
    <property type="evidence" value="ECO:0007669"/>
    <property type="project" value="UniProtKB-KW"/>
</dbReference>
<gene>
    <name evidence="6 7" type="primary">def</name>
    <name evidence="7" type="ORF">CKO21_15530</name>
</gene>